<comment type="caution">
    <text evidence="2">The sequence shown here is derived from an EMBL/GenBank/DDBJ whole genome shotgun (WGS) entry which is preliminary data.</text>
</comment>
<organism evidence="2 3">
    <name type="scientific">Nonomuraea angiospora</name>
    <dbReference type="NCBI Taxonomy" id="46172"/>
    <lineage>
        <taxon>Bacteria</taxon>
        <taxon>Bacillati</taxon>
        <taxon>Actinomycetota</taxon>
        <taxon>Actinomycetes</taxon>
        <taxon>Streptosporangiales</taxon>
        <taxon>Streptosporangiaceae</taxon>
        <taxon>Nonomuraea</taxon>
    </lineage>
</organism>
<dbReference type="InterPro" id="IPR052897">
    <property type="entry name" value="Sec-Metab_Biosynth_Hydrolase"/>
</dbReference>
<feature type="domain" description="AB hydrolase-1" evidence="1">
    <location>
        <begin position="5"/>
        <end position="218"/>
    </location>
</feature>
<reference evidence="2 3" key="1">
    <citation type="submission" date="2020-10" db="EMBL/GenBank/DDBJ databases">
        <title>Sequencing the genomes of 1000 actinobacteria strains.</title>
        <authorList>
            <person name="Klenk H.-P."/>
        </authorList>
    </citation>
    <scope>NUCLEOTIDE SEQUENCE [LARGE SCALE GENOMIC DNA]</scope>
    <source>
        <strain evidence="2 3">DSM 43173</strain>
    </source>
</reference>
<evidence type="ECO:0000313" key="2">
    <source>
        <dbReference type="EMBL" id="MBE1583798.1"/>
    </source>
</evidence>
<dbReference type="SUPFAM" id="SSF53474">
    <property type="entry name" value="alpha/beta-Hydrolases"/>
    <property type="match status" value="1"/>
</dbReference>
<dbReference type="RefSeq" id="WP_192784842.1">
    <property type="nucleotide sequence ID" value="NZ_JADBEK010000001.1"/>
</dbReference>
<dbReference type="Proteomes" id="UP000633509">
    <property type="component" value="Unassembled WGS sequence"/>
</dbReference>
<dbReference type="InterPro" id="IPR000073">
    <property type="entry name" value="AB_hydrolase_1"/>
</dbReference>
<keyword evidence="3" id="KW-1185">Reference proteome</keyword>
<gene>
    <name evidence="2" type="ORF">H4W80_002056</name>
</gene>
<evidence type="ECO:0000259" key="1">
    <source>
        <dbReference type="Pfam" id="PF12697"/>
    </source>
</evidence>
<dbReference type="EMBL" id="JADBEK010000001">
    <property type="protein sequence ID" value="MBE1583798.1"/>
    <property type="molecule type" value="Genomic_DNA"/>
</dbReference>
<sequence length="235" mass="25648">MTTFILVHGAWYGPWAWERVTPLLHEAGIRTVTPTLTLEGDAGLDTHVQELLTVLDDEAAADGDVVLVGHSYAGLVVRQAADQRPGQVSHIMMIDGWAGGDGESLFSLAPDAFVTAISRGARARADGRHVPAPQPERFGITDPEDARRLAQRLRPQPLRTFTEATRLSGAVNQIPGTAIYCHPPTFPFEQFGKAVGYRTLPLDGPHDVMGTHPQEVARLLVDIHTSQFNNEKARH</sequence>
<dbReference type="Pfam" id="PF12697">
    <property type="entry name" value="Abhydrolase_6"/>
    <property type="match status" value="1"/>
</dbReference>
<name>A0ABR9LU62_9ACTN</name>
<dbReference type="InterPro" id="IPR029058">
    <property type="entry name" value="AB_hydrolase_fold"/>
</dbReference>
<dbReference type="Gene3D" id="3.40.50.1820">
    <property type="entry name" value="alpha/beta hydrolase"/>
    <property type="match status" value="1"/>
</dbReference>
<dbReference type="PANTHER" id="PTHR37017:SF11">
    <property type="entry name" value="ESTERASE_LIPASE_THIOESTERASE DOMAIN-CONTAINING PROTEIN"/>
    <property type="match status" value="1"/>
</dbReference>
<dbReference type="PANTHER" id="PTHR37017">
    <property type="entry name" value="AB HYDROLASE-1 DOMAIN-CONTAINING PROTEIN-RELATED"/>
    <property type="match status" value="1"/>
</dbReference>
<evidence type="ECO:0000313" key="3">
    <source>
        <dbReference type="Proteomes" id="UP000633509"/>
    </source>
</evidence>
<proteinExistence type="predicted"/>
<protein>
    <submittedName>
        <fullName evidence="2">Pimeloyl-ACP methyl ester carboxylesterase</fullName>
    </submittedName>
</protein>
<accession>A0ABR9LU62</accession>